<dbReference type="OrthoDB" id="3012298at2759"/>
<organism evidence="3 4">
    <name type="scientific">Aureobasidium uvarum</name>
    <dbReference type="NCBI Taxonomy" id="2773716"/>
    <lineage>
        <taxon>Eukaryota</taxon>
        <taxon>Fungi</taxon>
        <taxon>Dikarya</taxon>
        <taxon>Ascomycota</taxon>
        <taxon>Pezizomycotina</taxon>
        <taxon>Dothideomycetes</taxon>
        <taxon>Dothideomycetidae</taxon>
        <taxon>Dothideales</taxon>
        <taxon>Saccotheciaceae</taxon>
        <taxon>Aureobasidium</taxon>
    </lineage>
</organism>
<dbReference type="PANTHER" id="PTHR45708">
    <property type="entry name" value="ENDOCHITINASE"/>
    <property type="match status" value="1"/>
</dbReference>
<dbReference type="CDD" id="cd14309">
    <property type="entry name" value="UBA_scDdi1_like"/>
    <property type="match status" value="1"/>
</dbReference>
<dbReference type="EMBL" id="CAINUL010000019">
    <property type="protein sequence ID" value="CAD0115236.1"/>
    <property type="molecule type" value="Genomic_DNA"/>
</dbReference>
<accession>A0A9N8PW33</accession>
<dbReference type="GO" id="GO:0004568">
    <property type="term" value="F:chitinase activity"/>
    <property type="evidence" value="ECO:0007669"/>
    <property type="project" value="TreeGrafter"/>
</dbReference>
<gene>
    <name evidence="3" type="ORF">AWRI4620_LOCUS9491</name>
</gene>
<reference evidence="3" key="1">
    <citation type="submission" date="2020-06" db="EMBL/GenBank/DDBJ databases">
        <authorList>
            <person name="Onetto C."/>
        </authorList>
    </citation>
    <scope>NUCLEOTIDE SEQUENCE</scope>
</reference>
<dbReference type="GO" id="GO:0005576">
    <property type="term" value="C:extracellular region"/>
    <property type="evidence" value="ECO:0007669"/>
    <property type="project" value="TreeGrafter"/>
</dbReference>
<feature type="domain" description="GH18" evidence="2">
    <location>
        <begin position="18"/>
        <end position="294"/>
    </location>
</feature>
<dbReference type="GO" id="GO:0005975">
    <property type="term" value="P:carbohydrate metabolic process"/>
    <property type="evidence" value="ECO:0007669"/>
    <property type="project" value="InterPro"/>
</dbReference>
<feature type="non-terminal residue" evidence="3">
    <location>
        <position position="1"/>
    </location>
</feature>
<dbReference type="PANTHER" id="PTHR45708:SF60">
    <property type="entry name" value="III CHITINASE, PUTATIVE (AFU_ORTHOLOGUE AFUA_5G03850)-RELATED"/>
    <property type="match status" value="1"/>
</dbReference>
<dbReference type="InterPro" id="IPR009060">
    <property type="entry name" value="UBA-like_sf"/>
</dbReference>
<dbReference type="PROSITE" id="PS51910">
    <property type="entry name" value="GH18_2"/>
    <property type="match status" value="1"/>
</dbReference>
<evidence type="ECO:0000313" key="3">
    <source>
        <dbReference type="EMBL" id="CAD0115236.1"/>
    </source>
</evidence>
<dbReference type="Proteomes" id="UP000745764">
    <property type="component" value="Unassembled WGS sequence"/>
</dbReference>
<dbReference type="Pfam" id="PF00704">
    <property type="entry name" value="Glyco_hydro_18"/>
    <property type="match status" value="1"/>
</dbReference>
<dbReference type="Gene3D" id="3.20.20.80">
    <property type="entry name" value="Glycosidases"/>
    <property type="match status" value="1"/>
</dbReference>
<evidence type="ECO:0000259" key="1">
    <source>
        <dbReference type="PROSITE" id="PS50030"/>
    </source>
</evidence>
<dbReference type="AlphaFoldDB" id="A0A9N8PW33"/>
<comment type="caution">
    <text evidence="3">The sequence shown here is derived from an EMBL/GenBank/DDBJ whole genome shotgun (WGS) entry which is preliminary data.</text>
</comment>
<name>A0A9N8PW33_9PEZI</name>
<evidence type="ECO:0000313" key="4">
    <source>
        <dbReference type="Proteomes" id="UP000745764"/>
    </source>
</evidence>
<keyword evidence="4" id="KW-1185">Reference proteome</keyword>
<dbReference type="InterPro" id="IPR017853">
    <property type="entry name" value="GH"/>
</dbReference>
<dbReference type="InterPro" id="IPR050542">
    <property type="entry name" value="Glycosyl_Hydrlase18_Chitinase"/>
</dbReference>
<dbReference type="InterPro" id="IPR015940">
    <property type="entry name" value="UBA"/>
</dbReference>
<sequence>MASATAATTRLLPTSEGPRVIVYHQTIHRDGKYVSLLPLITNQTGVTHVIVAAIHLNEGPGNITLNDDPPHASKYETLWGEVAWLQASGVKVLGMLGGAAKGSFERLDGPDDRKDYYKPLHALISKHNFSGLDLDIEEHMTISGVIRLIDRLRADFGPAFLITLAPVATALLPNQPHLSGFDYRLLEQMRGNQIAWYNTQFYCGWGDATTTFWYDAIMSVGWRADKVVVGLVTNPGNGAGYVEQSTSHEVMRMLRAKYPTFGGVMGWEYFNSMPGEHGEPWHWAAGMAIAIRHALPPSGQLQGGRGVERPGAGNLPPTIAVPAHSFPAQDIETLQNLGFSSQQAIAALNATSGNVEYAAGLLFEY</sequence>
<dbReference type="Pfam" id="PF00627">
    <property type="entry name" value="UBA"/>
    <property type="match status" value="1"/>
</dbReference>
<dbReference type="InterPro" id="IPR001223">
    <property type="entry name" value="Glyco_hydro18_cat"/>
</dbReference>
<proteinExistence type="predicted"/>
<dbReference type="Gene3D" id="1.10.8.10">
    <property type="entry name" value="DNA helicase RuvA subunit, C-terminal domain"/>
    <property type="match status" value="1"/>
</dbReference>
<dbReference type="SMART" id="SM00165">
    <property type="entry name" value="UBA"/>
    <property type="match status" value="1"/>
</dbReference>
<protein>
    <recommendedName>
        <fullName evidence="5">Chitinase</fullName>
    </recommendedName>
</protein>
<feature type="domain" description="UBA" evidence="1">
    <location>
        <begin position="325"/>
        <end position="365"/>
    </location>
</feature>
<evidence type="ECO:0008006" key="5">
    <source>
        <dbReference type="Google" id="ProtNLM"/>
    </source>
</evidence>
<dbReference type="SUPFAM" id="SSF51445">
    <property type="entry name" value="(Trans)glycosidases"/>
    <property type="match status" value="1"/>
</dbReference>
<dbReference type="PROSITE" id="PS50030">
    <property type="entry name" value="UBA"/>
    <property type="match status" value="1"/>
</dbReference>
<dbReference type="SUPFAM" id="SSF46934">
    <property type="entry name" value="UBA-like"/>
    <property type="match status" value="1"/>
</dbReference>
<evidence type="ECO:0000259" key="2">
    <source>
        <dbReference type="PROSITE" id="PS51910"/>
    </source>
</evidence>